<keyword evidence="1" id="KW-0175">Coiled coil</keyword>
<name>A0AAN0XZV5_9VIBR</name>
<organism evidence="2 3">
    <name type="scientific">Vibrio breoganii</name>
    <dbReference type="NCBI Taxonomy" id="553239"/>
    <lineage>
        <taxon>Bacteria</taxon>
        <taxon>Pseudomonadati</taxon>
        <taxon>Pseudomonadota</taxon>
        <taxon>Gammaproteobacteria</taxon>
        <taxon>Vibrionales</taxon>
        <taxon>Vibrionaceae</taxon>
        <taxon>Vibrio</taxon>
    </lineage>
</organism>
<evidence type="ECO:0000313" key="3">
    <source>
        <dbReference type="Proteomes" id="UP000092018"/>
    </source>
</evidence>
<feature type="coiled-coil region" evidence="1">
    <location>
        <begin position="62"/>
        <end position="195"/>
    </location>
</feature>
<proteinExistence type="predicted"/>
<geneLocation type="plasmid" evidence="2 3">
    <name>unnamed1</name>
</geneLocation>
<dbReference type="EMBL" id="CP016179">
    <property type="protein sequence ID" value="ANO35454.1"/>
    <property type="molecule type" value="Genomic_DNA"/>
</dbReference>
<sequence length="396" mass="44795">MKEIDRLKIEVSANFSVAIAEINKTDSAVARICVETAQAKAEELLNKVLALPAVNSDDKALISKLRTDIAILEREKHDLDVRAKALKSECTVLSGEFHQYKASQEGSVTKILELEREQTRSQDKLKRLEKENSRLSSVDSELKKLKKMNPAGLMNTVAKLKEKIAKNNELHKDALRKKTEEAEKYRKANKTVAEQIHLLVGKSITPKPIRSKQGYLFSVIEHQNAPTYVTNGLQFGVVGMIPSSDMGWHLQVESELGINIVVSVSELLRPFFPMSSELARVWPPELNAVIELAVTDYTRRNMPERVGFVNRVEQVILTSNEALSEQEQTALKRLKLITMLDFLDSREEATFKALLNFGMSQKEVDTLVSKVGNLYRELQKEYASYLKEKEKQKQVA</sequence>
<evidence type="ECO:0000256" key="1">
    <source>
        <dbReference type="SAM" id="Coils"/>
    </source>
</evidence>
<dbReference type="AlphaFoldDB" id="A0AAN0XZV5"/>
<keyword evidence="2" id="KW-0614">Plasmid</keyword>
<accession>A0AAN0XZV5</accession>
<dbReference type="KEGG" id="vbr:A6E01_19775"/>
<protein>
    <submittedName>
        <fullName evidence="2">Uncharacterized protein</fullName>
    </submittedName>
</protein>
<evidence type="ECO:0000313" key="2">
    <source>
        <dbReference type="EMBL" id="ANO35454.1"/>
    </source>
</evidence>
<dbReference type="RefSeq" id="WP_065211216.1">
    <property type="nucleotide sequence ID" value="NZ_CP016179.1"/>
</dbReference>
<dbReference type="Proteomes" id="UP000092018">
    <property type="component" value="Plasmid unnamed1"/>
</dbReference>
<gene>
    <name evidence="2" type="ORF">A6E01_19775</name>
</gene>
<reference evidence="2 3" key="1">
    <citation type="submission" date="2016-06" db="EMBL/GenBank/DDBJ databases">
        <title>Adaptive Radiation by Waves of Gene Transfer Leads to Fine-Scale Resource Partitioning in Marine Microbes.</title>
        <authorList>
            <person name="Hehemann J.-H."/>
            <person name="Arevalo P."/>
            <person name="Datta M.S."/>
            <person name="Yu X."/>
            <person name="Corzett C."/>
            <person name="Henschel A."/>
            <person name="Preheim S.P."/>
            <person name="Timberlake S."/>
            <person name="Alm E.J."/>
            <person name="Polz M.F."/>
        </authorList>
    </citation>
    <scope>NUCLEOTIDE SEQUENCE [LARGE SCALE GENOMIC DNA]</scope>
    <source>
        <strain evidence="2 3">FF50</strain>
        <plasmid evidence="2 3">unnamed1</plasmid>
    </source>
</reference>